<dbReference type="Pfam" id="PF01022">
    <property type="entry name" value="HTH_5"/>
    <property type="match status" value="1"/>
</dbReference>
<organism evidence="6 7">
    <name type="scientific">Oceanicella actignis</name>
    <dbReference type="NCBI Taxonomy" id="1189325"/>
    <lineage>
        <taxon>Bacteria</taxon>
        <taxon>Pseudomonadati</taxon>
        <taxon>Pseudomonadota</taxon>
        <taxon>Alphaproteobacteria</taxon>
        <taxon>Rhodobacterales</taxon>
        <taxon>Paracoccaceae</taxon>
        <taxon>Oceanicella</taxon>
    </lineage>
</organism>
<dbReference type="STRING" id="1189325.SAMN04488119_10164"/>
<sequence>MDLAEFLAALADPVRLGALRIVWSDGEHCVCELMERLGASQSRMSRHMKVLRQAGVVLDRRDRQWVRYRRNPDLSPELTAIVEAVLRAGPAAEDARALAQAKGARAGAQTGVEGGAAR</sequence>
<dbReference type="PRINTS" id="PR00778">
    <property type="entry name" value="HTHARSR"/>
</dbReference>
<name>A0A1M7SPF7_9RHOB</name>
<dbReference type="GO" id="GO:0003677">
    <property type="term" value="F:DNA binding"/>
    <property type="evidence" value="ECO:0007669"/>
    <property type="project" value="UniProtKB-KW"/>
</dbReference>
<dbReference type="EMBL" id="FRDL01000003">
    <property type="protein sequence ID" value="SHN60381.1"/>
    <property type="molecule type" value="Genomic_DNA"/>
</dbReference>
<dbReference type="NCBIfam" id="NF033788">
    <property type="entry name" value="HTH_metalloreg"/>
    <property type="match status" value="1"/>
</dbReference>
<keyword evidence="4" id="KW-0804">Transcription</keyword>
<dbReference type="OrthoDB" id="9790747at2"/>
<dbReference type="PROSITE" id="PS50987">
    <property type="entry name" value="HTH_ARSR_2"/>
    <property type="match status" value="1"/>
</dbReference>
<dbReference type="InterPro" id="IPR036388">
    <property type="entry name" value="WH-like_DNA-bd_sf"/>
</dbReference>
<dbReference type="SMART" id="SM00418">
    <property type="entry name" value="HTH_ARSR"/>
    <property type="match status" value="1"/>
</dbReference>
<dbReference type="SUPFAM" id="SSF46785">
    <property type="entry name" value="Winged helix' DNA-binding domain"/>
    <property type="match status" value="1"/>
</dbReference>
<evidence type="ECO:0000313" key="7">
    <source>
        <dbReference type="Proteomes" id="UP000184066"/>
    </source>
</evidence>
<dbReference type="AlphaFoldDB" id="A0A1M7SPF7"/>
<evidence type="ECO:0000313" key="6">
    <source>
        <dbReference type="EMBL" id="SHN60381.1"/>
    </source>
</evidence>
<dbReference type="InterPro" id="IPR011991">
    <property type="entry name" value="ArsR-like_HTH"/>
</dbReference>
<keyword evidence="1" id="KW-0059">Arsenical resistance</keyword>
<dbReference type="CDD" id="cd00090">
    <property type="entry name" value="HTH_ARSR"/>
    <property type="match status" value="1"/>
</dbReference>
<dbReference type="PANTHER" id="PTHR33154">
    <property type="entry name" value="TRANSCRIPTIONAL REGULATOR, ARSR FAMILY"/>
    <property type="match status" value="1"/>
</dbReference>
<proteinExistence type="predicted"/>
<keyword evidence="3" id="KW-0238">DNA-binding</keyword>
<dbReference type="Proteomes" id="UP000184066">
    <property type="component" value="Unassembled WGS sequence"/>
</dbReference>
<evidence type="ECO:0000256" key="3">
    <source>
        <dbReference type="ARBA" id="ARBA00023125"/>
    </source>
</evidence>
<evidence type="ECO:0000256" key="2">
    <source>
        <dbReference type="ARBA" id="ARBA00023015"/>
    </source>
</evidence>
<feature type="domain" description="HTH arsR-type" evidence="5">
    <location>
        <begin position="1"/>
        <end position="93"/>
    </location>
</feature>
<keyword evidence="7" id="KW-1185">Reference proteome</keyword>
<gene>
    <name evidence="6" type="ORF">SAMN05216200_10365</name>
</gene>
<evidence type="ECO:0000259" key="5">
    <source>
        <dbReference type="PROSITE" id="PS50987"/>
    </source>
</evidence>
<dbReference type="PANTHER" id="PTHR33154:SF18">
    <property type="entry name" value="ARSENICAL RESISTANCE OPERON REPRESSOR"/>
    <property type="match status" value="1"/>
</dbReference>
<evidence type="ECO:0000256" key="1">
    <source>
        <dbReference type="ARBA" id="ARBA00022849"/>
    </source>
</evidence>
<accession>A0A1M7SPF7</accession>
<dbReference type="InterPro" id="IPR036390">
    <property type="entry name" value="WH_DNA-bd_sf"/>
</dbReference>
<evidence type="ECO:0000256" key="4">
    <source>
        <dbReference type="ARBA" id="ARBA00023163"/>
    </source>
</evidence>
<dbReference type="RefSeq" id="WP_072746667.1">
    <property type="nucleotide sequence ID" value="NZ_FOHL01000001.1"/>
</dbReference>
<protein>
    <submittedName>
        <fullName evidence="6">ArsR family transcriptional regulator</fullName>
    </submittedName>
</protein>
<keyword evidence="2" id="KW-0805">Transcription regulation</keyword>
<dbReference type="Gene3D" id="1.10.10.10">
    <property type="entry name" value="Winged helix-like DNA-binding domain superfamily/Winged helix DNA-binding domain"/>
    <property type="match status" value="1"/>
</dbReference>
<dbReference type="GO" id="GO:0046685">
    <property type="term" value="P:response to arsenic-containing substance"/>
    <property type="evidence" value="ECO:0007669"/>
    <property type="project" value="UniProtKB-KW"/>
</dbReference>
<reference evidence="6 7" key="1">
    <citation type="submission" date="2016-12" db="EMBL/GenBank/DDBJ databases">
        <authorList>
            <person name="Song W.-J."/>
            <person name="Kurnit D.M."/>
        </authorList>
    </citation>
    <scope>NUCLEOTIDE SEQUENCE [LARGE SCALE GENOMIC DNA]</scope>
    <source>
        <strain evidence="6 7">CGMCC 1.10808</strain>
    </source>
</reference>
<dbReference type="InterPro" id="IPR001845">
    <property type="entry name" value="HTH_ArsR_DNA-bd_dom"/>
</dbReference>
<dbReference type="GO" id="GO:0003700">
    <property type="term" value="F:DNA-binding transcription factor activity"/>
    <property type="evidence" value="ECO:0007669"/>
    <property type="project" value="InterPro"/>
</dbReference>
<dbReference type="InterPro" id="IPR051081">
    <property type="entry name" value="HTH_MetalResp_TranReg"/>
</dbReference>